<dbReference type="Proteomes" id="UP000325313">
    <property type="component" value="Unassembled WGS sequence"/>
</dbReference>
<accession>A0A5B0N1Z7</accession>
<dbReference type="EMBL" id="VDEP01000408">
    <property type="protein sequence ID" value="KAA1087937.1"/>
    <property type="molecule type" value="Genomic_DNA"/>
</dbReference>
<evidence type="ECO:0000313" key="4">
    <source>
        <dbReference type="Proteomes" id="UP000324748"/>
    </source>
</evidence>
<evidence type="ECO:0000313" key="5">
    <source>
        <dbReference type="Proteomes" id="UP000325313"/>
    </source>
</evidence>
<comment type="caution">
    <text evidence="2">The sequence shown here is derived from an EMBL/GenBank/DDBJ whole genome shotgun (WGS) entry which is preliminary data.</text>
</comment>
<sequence>MHHSLQKNSKDPEASEYEHPTHLAIAKNVTVARNPISTADGTLIRMNAADHVPGRSTWKRKVKIEEQPSN</sequence>
<feature type="compositionally biased region" description="Basic and acidic residues" evidence="1">
    <location>
        <begin position="8"/>
        <end position="21"/>
    </location>
</feature>
<dbReference type="EMBL" id="VSWC01000119">
    <property type="protein sequence ID" value="KAA1082852.1"/>
    <property type="molecule type" value="Genomic_DNA"/>
</dbReference>
<gene>
    <name evidence="2" type="ORF">PGT21_016770</name>
    <name evidence="3" type="ORF">PGTUg99_001255</name>
</gene>
<reference evidence="4 5" key="1">
    <citation type="submission" date="2019-05" db="EMBL/GenBank/DDBJ databases">
        <title>Emergence of the Ug99 lineage of the wheat stem rust pathogen through somatic hybridization.</title>
        <authorList>
            <person name="Li F."/>
            <person name="Upadhyaya N.M."/>
            <person name="Sperschneider J."/>
            <person name="Matny O."/>
            <person name="Nguyen-Phuc H."/>
            <person name="Mago R."/>
            <person name="Raley C."/>
            <person name="Miller M.E."/>
            <person name="Silverstein K.A.T."/>
            <person name="Henningsen E."/>
            <person name="Hirsch C.D."/>
            <person name="Visser B."/>
            <person name="Pretorius Z.A."/>
            <person name="Steffenson B.J."/>
            <person name="Schwessinger B."/>
            <person name="Dodds P.N."/>
            <person name="Figueroa M."/>
        </authorList>
    </citation>
    <scope>NUCLEOTIDE SEQUENCE [LARGE SCALE GENOMIC DNA]</scope>
    <source>
        <strain evidence="2">21-0</strain>
        <strain evidence="3 5">Ug99</strain>
    </source>
</reference>
<evidence type="ECO:0000313" key="2">
    <source>
        <dbReference type="EMBL" id="KAA1082852.1"/>
    </source>
</evidence>
<feature type="region of interest" description="Disordered" evidence="1">
    <location>
        <begin position="1"/>
        <end position="21"/>
    </location>
</feature>
<dbReference type="AlphaFoldDB" id="A0A5B0N1Z7"/>
<evidence type="ECO:0000256" key="1">
    <source>
        <dbReference type="SAM" id="MobiDB-lite"/>
    </source>
</evidence>
<name>A0A5B0N1Z7_PUCGR</name>
<dbReference type="Proteomes" id="UP000324748">
    <property type="component" value="Unassembled WGS sequence"/>
</dbReference>
<organism evidence="2 4">
    <name type="scientific">Puccinia graminis f. sp. tritici</name>
    <dbReference type="NCBI Taxonomy" id="56615"/>
    <lineage>
        <taxon>Eukaryota</taxon>
        <taxon>Fungi</taxon>
        <taxon>Dikarya</taxon>
        <taxon>Basidiomycota</taxon>
        <taxon>Pucciniomycotina</taxon>
        <taxon>Pucciniomycetes</taxon>
        <taxon>Pucciniales</taxon>
        <taxon>Pucciniaceae</taxon>
        <taxon>Puccinia</taxon>
    </lineage>
</organism>
<proteinExistence type="predicted"/>
<protein>
    <submittedName>
        <fullName evidence="2">Uncharacterized protein</fullName>
    </submittedName>
</protein>
<evidence type="ECO:0000313" key="3">
    <source>
        <dbReference type="EMBL" id="KAA1087937.1"/>
    </source>
</evidence>
<keyword evidence="4" id="KW-1185">Reference proteome</keyword>